<sequence>MVEIPELSKEEIQKTASEMFVGILVGTGAYIRQKLGPEAEDELGTMAAQGCAMNLGALGVDTPLKYALHYATMSKNLHGSDVRVEGNSESAILDTKTCATLKAAMEFKEKGMPISREEYCHGCIDGYHKKVAANIGFNLGATFTEDGCRMTITR</sequence>
<evidence type="ECO:0000313" key="2">
    <source>
        <dbReference type="EMBL" id="QNO42073.1"/>
    </source>
</evidence>
<proteinExistence type="predicted"/>
<evidence type="ECO:0000313" key="5">
    <source>
        <dbReference type="EMBL" id="QNO48238.1"/>
    </source>
</evidence>
<organism evidence="3">
    <name type="scientific">Candidatus Methanogaster sp. ANME-2c ERB4</name>
    <dbReference type="NCBI Taxonomy" id="2759911"/>
    <lineage>
        <taxon>Archaea</taxon>
        <taxon>Methanobacteriati</taxon>
        <taxon>Methanobacteriota</taxon>
        <taxon>Stenosarchaea group</taxon>
        <taxon>Methanomicrobia</taxon>
        <taxon>Methanosarcinales</taxon>
        <taxon>ANME-2 cluster</taxon>
        <taxon>Candidatus Methanogasteraceae</taxon>
        <taxon>Candidatus Methanogaster</taxon>
    </lineage>
</organism>
<dbReference type="EMBL" id="MT630818">
    <property type="protein sequence ID" value="QNO43400.1"/>
    <property type="molecule type" value="Genomic_DNA"/>
</dbReference>
<dbReference type="EMBL" id="MT630754">
    <property type="protein sequence ID" value="QNO42657.1"/>
    <property type="molecule type" value="Genomic_DNA"/>
</dbReference>
<dbReference type="EMBL" id="MT631315">
    <property type="protein sequence ID" value="QNO48238.1"/>
    <property type="molecule type" value="Genomic_DNA"/>
</dbReference>
<dbReference type="AlphaFoldDB" id="A0A7G9Y3S3"/>
<dbReference type="EMBL" id="MT630705">
    <property type="protein sequence ID" value="QNO42073.1"/>
    <property type="molecule type" value="Genomic_DNA"/>
</dbReference>
<dbReference type="EMBL" id="MT630646">
    <property type="protein sequence ID" value="QNO41495.1"/>
    <property type="molecule type" value="Genomic_DNA"/>
</dbReference>
<evidence type="ECO:0000313" key="4">
    <source>
        <dbReference type="EMBL" id="QNO43400.1"/>
    </source>
</evidence>
<protein>
    <submittedName>
        <fullName evidence="3">Uncharacterized protein</fullName>
    </submittedName>
</protein>
<reference evidence="3" key="1">
    <citation type="submission" date="2020-06" db="EMBL/GenBank/DDBJ databases">
        <title>Unique genomic features of the anaerobic methanotrophic archaea.</title>
        <authorList>
            <person name="Chadwick G.L."/>
            <person name="Skennerton C.T."/>
            <person name="Laso-Perez R."/>
            <person name="Leu A.O."/>
            <person name="Speth D.R."/>
            <person name="Yu H."/>
            <person name="Morgan-Lang C."/>
            <person name="Hatzenpichler R."/>
            <person name="Goudeau D."/>
            <person name="Malmstrom R."/>
            <person name="Brazelton W.J."/>
            <person name="Woyke T."/>
            <person name="Hallam S.J."/>
            <person name="Tyson G.W."/>
            <person name="Wegener G."/>
            <person name="Boetius A."/>
            <person name="Orphan V."/>
        </authorList>
    </citation>
    <scope>NUCLEOTIDE SEQUENCE</scope>
</reference>
<accession>A0A7G9Y3S3</accession>
<name>A0A7G9Y3S3_9EURY</name>
<gene>
    <name evidence="5" type="ORF">BHCKGNAA_00023</name>
    <name evidence="3" type="ORF">LNAFDGMD_00018</name>
    <name evidence="2" type="ORF">NOEFNAIN_00004</name>
    <name evidence="1" type="ORF">PCHDJDJP_00018</name>
    <name evidence="4" type="ORF">PNFJDKBC_00011</name>
</gene>
<evidence type="ECO:0000313" key="1">
    <source>
        <dbReference type="EMBL" id="QNO41495.1"/>
    </source>
</evidence>
<evidence type="ECO:0000313" key="3">
    <source>
        <dbReference type="EMBL" id="QNO42657.1"/>
    </source>
</evidence>